<evidence type="ECO:0000256" key="1">
    <source>
        <dbReference type="ARBA" id="ARBA00022801"/>
    </source>
</evidence>
<evidence type="ECO:0000256" key="2">
    <source>
        <dbReference type="ARBA" id="ARBA00023295"/>
    </source>
</evidence>
<reference evidence="4 5" key="1">
    <citation type="journal article" date="2015" name="Genome Announc.">
        <title>Expanding the biotechnology potential of lactobacilli through comparative genomics of 213 strains and associated genera.</title>
        <authorList>
            <person name="Sun Z."/>
            <person name="Harris H.M."/>
            <person name="McCann A."/>
            <person name="Guo C."/>
            <person name="Argimon S."/>
            <person name="Zhang W."/>
            <person name="Yang X."/>
            <person name="Jeffery I.B."/>
            <person name="Cooney J.C."/>
            <person name="Kagawa T.F."/>
            <person name="Liu W."/>
            <person name="Song Y."/>
            <person name="Salvetti E."/>
            <person name="Wrobel A."/>
            <person name="Rasinkangas P."/>
            <person name="Parkhill J."/>
            <person name="Rea M.C."/>
            <person name="O'Sullivan O."/>
            <person name="Ritari J."/>
            <person name="Douillard F.P."/>
            <person name="Paul Ross R."/>
            <person name="Yang R."/>
            <person name="Briner A.E."/>
            <person name="Felis G.E."/>
            <person name="de Vos W.M."/>
            <person name="Barrangou R."/>
            <person name="Klaenhammer T.R."/>
            <person name="Caufield P.W."/>
            <person name="Cui Y."/>
            <person name="Zhang H."/>
            <person name="O'Toole P.W."/>
        </authorList>
    </citation>
    <scope>NUCLEOTIDE SEQUENCE [LARGE SCALE GENOMIC DNA]</scope>
    <source>
        <strain evidence="4 5">DSM 15946</strain>
    </source>
</reference>
<dbReference type="Pfam" id="PF01156">
    <property type="entry name" value="IU_nuc_hydro"/>
    <property type="match status" value="1"/>
</dbReference>
<dbReference type="InterPro" id="IPR001910">
    <property type="entry name" value="Inosine/uridine_hydrolase_dom"/>
</dbReference>
<evidence type="ECO:0000313" key="4">
    <source>
        <dbReference type="EMBL" id="KRL88421.1"/>
    </source>
</evidence>
<keyword evidence="2" id="KW-0326">Glycosidase</keyword>
<dbReference type="GO" id="GO:0006152">
    <property type="term" value="P:purine nucleoside catabolic process"/>
    <property type="evidence" value="ECO:0007669"/>
    <property type="project" value="TreeGrafter"/>
</dbReference>
<organism evidence="4 5">
    <name type="scientific">Limosilactobacillus ingluviei DSM 15946</name>
    <dbReference type="NCBI Taxonomy" id="1423760"/>
    <lineage>
        <taxon>Bacteria</taxon>
        <taxon>Bacillati</taxon>
        <taxon>Bacillota</taxon>
        <taxon>Bacilli</taxon>
        <taxon>Lactobacillales</taxon>
        <taxon>Lactobacillaceae</taxon>
        <taxon>Limosilactobacillus</taxon>
    </lineage>
</organism>
<dbReference type="GO" id="GO:0008477">
    <property type="term" value="F:purine nucleosidase activity"/>
    <property type="evidence" value="ECO:0007669"/>
    <property type="project" value="TreeGrafter"/>
</dbReference>
<gene>
    <name evidence="4" type="ORF">FC43_GL000364</name>
</gene>
<keyword evidence="1 4" id="KW-0378">Hydrolase</keyword>
<dbReference type="GO" id="GO:0005829">
    <property type="term" value="C:cytosol"/>
    <property type="evidence" value="ECO:0007669"/>
    <property type="project" value="TreeGrafter"/>
</dbReference>
<dbReference type="SUPFAM" id="SSF53590">
    <property type="entry name" value="Nucleoside hydrolase"/>
    <property type="match status" value="1"/>
</dbReference>
<dbReference type="EMBL" id="AZFK01000077">
    <property type="protein sequence ID" value="KRL88421.1"/>
    <property type="molecule type" value="Genomic_DNA"/>
</dbReference>
<dbReference type="InterPro" id="IPR023186">
    <property type="entry name" value="IUNH"/>
</dbReference>
<dbReference type="NCBIfam" id="NF008036">
    <property type="entry name" value="PRK10768.1"/>
    <property type="match status" value="1"/>
</dbReference>
<comment type="caution">
    <text evidence="4">The sequence shown here is derived from an EMBL/GenBank/DDBJ whole genome shotgun (WGS) entry which is preliminary data.</text>
</comment>
<dbReference type="InterPro" id="IPR036452">
    <property type="entry name" value="Ribo_hydro-like"/>
</dbReference>
<dbReference type="Gene3D" id="3.90.245.10">
    <property type="entry name" value="Ribonucleoside hydrolase-like"/>
    <property type="match status" value="1"/>
</dbReference>
<evidence type="ECO:0000259" key="3">
    <source>
        <dbReference type="Pfam" id="PF01156"/>
    </source>
</evidence>
<proteinExistence type="predicted"/>
<dbReference type="AlphaFoldDB" id="A0A0R1UC92"/>
<evidence type="ECO:0000313" key="5">
    <source>
        <dbReference type="Proteomes" id="UP000050816"/>
    </source>
</evidence>
<accession>A0A0R1UC92</accession>
<sequence length="315" mass="34063">MQPDKQKGVVLMTMKIIMDTDPGIDDAAALTMAINDPEIDLKLITAVAGNVTVDKTTANALKIVHFFGKDQEIPVAAGAKEPLIKPFEDAARIHGASGMEGYDFGDDYGEPIAKSAVEALHDAIMAEDEVILVPTGSYTNIALLFKQYPEVKSHIKEIVAMGGSISGGNMTSIAEFNVFTDPDAAEIMYKSGVPIVTVGLDVTLKALITPDTLNQLKDMNETGKMLYGLINNYNDVTEAGHPMHDVNTIFYLLHPEAYQTKDLWVDIQTSGPAIGGMVADIRGAYHDGKTNAKVCVDIDAAAFNQWFLDEVSHMK</sequence>
<feature type="domain" description="Inosine/uridine-preferring nucleoside hydrolase" evidence="3">
    <location>
        <begin position="16"/>
        <end position="304"/>
    </location>
</feature>
<dbReference type="PANTHER" id="PTHR12304:SF15">
    <property type="entry name" value="NON-SPECIFIC RIBONUCLEOSIDE HYDROLASE RIHC"/>
    <property type="match status" value="1"/>
</dbReference>
<dbReference type="PATRIC" id="fig|1423760.3.peg.381"/>
<name>A0A0R1UC92_9LACO</name>
<dbReference type="Proteomes" id="UP000050816">
    <property type="component" value="Unassembled WGS sequence"/>
</dbReference>
<protein>
    <submittedName>
        <fullName evidence="4">Inosine uridine-preferring nucleoside hydrolase</fullName>
    </submittedName>
</protein>
<dbReference type="PANTHER" id="PTHR12304">
    <property type="entry name" value="INOSINE-URIDINE PREFERRING NUCLEOSIDE HYDROLASE"/>
    <property type="match status" value="1"/>
</dbReference>
<dbReference type="CDD" id="cd02651">
    <property type="entry name" value="nuc_hydro_IU_UC_XIUA"/>
    <property type="match status" value="1"/>
</dbReference>